<reference evidence="1" key="1">
    <citation type="submission" date="2018-02" db="EMBL/GenBank/DDBJ databases">
        <title>Rhizophora mucronata_Transcriptome.</title>
        <authorList>
            <person name="Meera S.P."/>
            <person name="Sreeshan A."/>
            <person name="Augustine A."/>
        </authorList>
    </citation>
    <scope>NUCLEOTIDE SEQUENCE</scope>
    <source>
        <tissue evidence="1">Leaf</tissue>
    </source>
</reference>
<name>A0A2P2PW64_RHIMU</name>
<organism evidence="1">
    <name type="scientific">Rhizophora mucronata</name>
    <name type="common">Asiatic mangrove</name>
    <dbReference type="NCBI Taxonomy" id="61149"/>
    <lineage>
        <taxon>Eukaryota</taxon>
        <taxon>Viridiplantae</taxon>
        <taxon>Streptophyta</taxon>
        <taxon>Embryophyta</taxon>
        <taxon>Tracheophyta</taxon>
        <taxon>Spermatophyta</taxon>
        <taxon>Magnoliopsida</taxon>
        <taxon>eudicotyledons</taxon>
        <taxon>Gunneridae</taxon>
        <taxon>Pentapetalae</taxon>
        <taxon>rosids</taxon>
        <taxon>fabids</taxon>
        <taxon>Malpighiales</taxon>
        <taxon>Rhizophoraceae</taxon>
        <taxon>Rhizophora</taxon>
    </lineage>
</organism>
<evidence type="ECO:0000313" key="1">
    <source>
        <dbReference type="EMBL" id="MBX58883.1"/>
    </source>
</evidence>
<dbReference type="AlphaFoldDB" id="A0A2P2PW64"/>
<accession>A0A2P2PW64</accession>
<protein>
    <submittedName>
        <fullName evidence="1">Uncharacterized protein</fullName>
    </submittedName>
</protein>
<proteinExistence type="predicted"/>
<dbReference type="EMBL" id="GGEC01078399">
    <property type="protein sequence ID" value="MBX58883.1"/>
    <property type="molecule type" value="Transcribed_RNA"/>
</dbReference>
<sequence length="46" mass="5272">MLVQIWAAVLENAAQKAQAPKSPILPKRKKFPAFQRLFLNRRKNGP</sequence>